<name>A0A1Y5T131_9RHOB</name>
<dbReference type="RefSeq" id="WP_085854331.1">
    <property type="nucleotide sequence ID" value="NZ_FOPF01000006.1"/>
</dbReference>
<reference evidence="6 7" key="1">
    <citation type="submission" date="2017-03" db="EMBL/GenBank/DDBJ databases">
        <authorList>
            <person name="Afonso C.L."/>
            <person name="Miller P.J."/>
            <person name="Scott M.A."/>
            <person name="Spackman E."/>
            <person name="Goraichik I."/>
            <person name="Dimitrov K.M."/>
            <person name="Suarez D.L."/>
            <person name="Swayne D.E."/>
        </authorList>
    </citation>
    <scope>NUCLEOTIDE SEQUENCE [LARGE SCALE GENOMIC DNA]</scope>
    <source>
        <strain evidence="6 7">CECT 7066</strain>
    </source>
</reference>
<dbReference type="InterPro" id="IPR058163">
    <property type="entry name" value="LysR-type_TF_proteobact-type"/>
</dbReference>
<dbReference type="InterPro" id="IPR005119">
    <property type="entry name" value="LysR_subst-bd"/>
</dbReference>
<evidence type="ECO:0000313" key="7">
    <source>
        <dbReference type="Proteomes" id="UP000193870"/>
    </source>
</evidence>
<dbReference type="GO" id="GO:0006351">
    <property type="term" value="P:DNA-templated transcription"/>
    <property type="evidence" value="ECO:0007669"/>
    <property type="project" value="TreeGrafter"/>
</dbReference>
<dbReference type="Gene3D" id="3.40.190.10">
    <property type="entry name" value="Periplasmic binding protein-like II"/>
    <property type="match status" value="2"/>
</dbReference>
<dbReference type="SUPFAM" id="SSF53850">
    <property type="entry name" value="Periplasmic binding protein-like II"/>
    <property type="match status" value="1"/>
</dbReference>
<evidence type="ECO:0000259" key="5">
    <source>
        <dbReference type="PROSITE" id="PS50931"/>
    </source>
</evidence>
<dbReference type="GO" id="GO:0003700">
    <property type="term" value="F:DNA-binding transcription factor activity"/>
    <property type="evidence" value="ECO:0007669"/>
    <property type="project" value="InterPro"/>
</dbReference>
<keyword evidence="4" id="KW-0804">Transcription</keyword>
<evidence type="ECO:0000313" key="6">
    <source>
        <dbReference type="EMBL" id="SLN51661.1"/>
    </source>
</evidence>
<dbReference type="PANTHER" id="PTHR30537:SF79">
    <property type="entry name" value="TRANSCRIPTIONAL REGULATOR-RELATED"/>
    <property type="match status" value="1"/>
</dbReference>
<dbReference type="Proteomes" id="UP000193870">
    <property type="component" value="Unassembled WGS sequence"/>
</dbReference>
<protein>
    <submittedName>
        <fullName evidence="6">HTH-type transcriptional activator AmpR</fullName>
    </submittedName>
</protein>
<proteinExistence type="inferred from homology"/>
<dbReference type="InterPro" id="IPR036390">
    <property type="entry name" value="WH_DNA-bd_sf"/>
</dbReference>
<keyword evidence="3" id="KW-0238">DNA-binding</keyword>
<evidence type="ECO:0000256" key="3">
    <source>
        <dbReference type="ARBA" id="ARBA00023125"/>
    </source>
</evidence>
<dbReference type="EMBL" id="FWFV01000006">
    <property type="protein sequence ID" value="SLN51661.1"/>
    <property type="molecule type" value="Genomic_DNA"/>
</dbReference>
<dbReference type="InterPro" id="IPR036388">
    <property type="entry name" value="WH-like_DNA-bd_sf"/>
</dbReference>
<dbReference type="GO" id="GO:0043565">
    <property type="term" value="F:sequence-specific DNA binding"/>
    <property type="evidence" value="ECO:0007669"/>
    <property type="project" value="TreeGrafter"/>
</dbReference>
<evidence type="ECO:0000256" key="1">
    <source>
        <dbReference type="ARBA" id="ARBA00009437"/>
    </source>
</evidence>
<evidence type="ECO:0000256" key="2">
    <source>
        <dbReference type="ARBA" id="ARBA00023015"/>
    </source>
</evidence>
<keyword evidence="7" id="KW-1185">Reference proteome</keyword>
<gene>
    <name evidence="6" type="primary">ampR_2</name>
    <name evidence="6" type="ORF">PAM7066_02368</name>
</gene>
<organism evidence="6 7">
    <name type="scientific">Palleronia marisminoris</name>
    <dbReference type="NCBI Taxonomy" id="315423"/>
    <lineage>
        <taxon>Bacteria</taxon>
        <taxon>Pseudomonadati</taxon>
        <taxon>Pseudomonadota</taxon>
        <taxon>Alphaproteobacteria</taxon>
        <taxon>Rhodobacterales</taxon>
        <taxon>Roseobacteraceae</taxon>
        <taxon>Palleronia</taxon>
    </lineage>
</organism>
<dbReference type="SUPFAM" id="SSF46785">
    <property type="entry name" value="Winged helix' DNA-binding domain"/>
    <property type="match status" value="1"/>
</dbReference>
<dbReference type="PANTHER" id="PTHR30537">
    <property type="entry name" value="HTH-TYPE TRANSCRIPTIONAL REGULATOR"/>
    <property type="match status" value="1"/>
</dbReference>
<dbReference type="OrthoDB" id="9813056at2"/>
<evidence type="ECO:0000256" key="4">
    <source>
        <dbReference type="ARBA" id="ARBA00023163"/>
    </source>
</evidence>
<dbReference type="PRINTS" id="PR00039">
    <property type="entry name" value="HTHLYSR"/>
</dbReference>
<dbReference type="PROSITE" id="PS50931">
    <property type="entry name" value="HTH_LYSR"/>
    <property type="match status" value="1"/>
</dbReference>
<dbReference type="Pfam" id="PF03466">
    <property type="entry name" value="LysR_substrate"/>
    <property type="match status" value="1"/>
</dbReference>
<dbReference type="STRING" id="315423.SAMN04488020_106134"/>
<dbReference type="AlphaFoldDB" id="A0A1Y5T131"/>
<dbReference type="InterPro" id="IPR000847">
    <property type="entry name" value="LysR_HTH_N"/>
</dbReference>
<dbReference type="Gene3D" id="1.10.10.10">
    <property type="entry name" value="Winged helix-like DNA-binding domain superfamily/Winged helix DNA-binding domain"/>
    <property type="match status" value="1"/>
</dbReference>
<accession>A0A1Y5T131</accession>
<dbReference type="Pfam" id="PF00126">
    <property type="entry name" value="HTH_1"/>
    <property type="match status" value="1"/>
</dbReference>
<sequence length="291" mass="31665">MDWRQVPSLLSLRAFEAAARSGSLSGAARELNVTHPAIAQHVRALETHFGCKLMERQGAGMTPTPEGRQLATALSDGFGRIATACRDLVERDAARPLRLALTPSFAASWLMPRIGDFWAKHPGIELEMVPSPDLVDLAAQGFDMAVRYGRGPWDGVKAERLSTAGHAVVAAPGRVSGAVTLLAELADLADLPWMTEAANTEEKFWAASNGLPVDSMKIREFANVSMVLEAVRAGHGVGLLPRLIADADVRAGTLEILFEERETDLAYHILTRPERETPAVRAFRRWLKSQV</sequence>
<comment type="similarity">
    <text evidence="1">Belongs to the LysR transcriptional regulatory family.</text>
</comment>
<keyword evidence="2" id="KW-0805">Transcription regulation</keyword>
<feature type="domain" description="HTH lysR-type" evidence="5">
    <location>
        <begin position="1"/>
        <end position="64"/>
    </location>
</feature>